<sequence length="358" mass="41446">MNLYLLIVYIMYFTMVISFLSSMYLCGLKLEDINSYIKKIKLSKNTFKYYRTLKHVAIGIFLIFQYYLFSFSTWGIIEIIQNMAKFSKNSSIALNSSLNHLYCLIDTNSINSSLTSNFSSVNPTTLSLSKSWEFLDMLQPQNNILVVILVIYISFITYIWISKSQISSESIFYSNYCSFMGVLFVMMAPSIFLMVTLSPEEVILMGVSILMIFLLSVPVLYRKKVYKNYKETEMLINYYKNEKYDINSALDPLLFISVIFSVSNFFLAGINKGFGLTTIIWVILILTYSFMLISYYNKDLQLSKKDITMNIYENGRYTKYKDVIVLDGGLESKTCVILTEFNEVITLNSSQIIKIKNK</sequence>
<keyword evidence="1" id="KW-0472">Membrane</keyword>
<dbReference type="EMBL" id="JACDUJ010000001">
    <property type="protein sequence ID" value="MBA2846171.1"/>
    <property type="molecule type" value="Genomic_DNA"/>
</dbReference>
<keyword evidence="1" id="KW-0812">Transmembrane</keyword>
<dbReference type="RefSeq" id="WP_181491746.1">
    <property type="nucleotide sequence ID" value="NZ_JACDUJ010000001.1"/>
</dbReference>
<feature type="transmembrane region" description="Helical" evidence="1">
    <location>
        <begin position="144"/>
        <end position="161"/>
    </location>
</feature>
<organism evidence="2 3">
    <name type="scientific">Methanococcus maripaludis</name>
    <name type="common">Methanococcus deltae</name>
    <dbReference type="NCBI Taxonomy" id="39152"/>
    <lineage>
        <taxon>Archaea</taxon>
        <taxon>Methanobacteriati</taxon>
        <taxon>Methanobacteriota</taxon>
        <taxon>Methanomada group</taxon>
        <taxon>Methanococci</taxon>
        <taxon>Methanococcales</taxon>
        <taxon>Methanococcaceae</taxon>
        <taxon>Methanococcus</taxon>
    </lineage>
</organism>
<dbReference type="AlphaFoldDB" id="A0A7J9NRN9"/>
<feature type="transmembrane region" description="Helical" evidence="1">
    <location>
        <begin position="249"/>
        <end position="268"/>
    </location>
</feature>
<name>A0A7J9NRN9_METMI</name>
<feature type="transmembrane region" description="Helical" evidence="1">
    <location>
        <begin position="202"/>
        <end position="221"/>
    </location>
</feature>
<reference evidence="2 3" key="1">
    <citation type="submission" date="2020-07" db="EMBL/GenBank/DDBJ databases">
        <title>Genomic Encyclopedia of Type Strains, Phase IV (KMG-V): Genome sequencing to study the core and pangenomes of soil and plant-associated prokaryotes.</title>
        <authorList>
            <person name="Whitman W."/>
        </authorList>
    </citation>
    <scope>NUCLEOTIDE SEQUENCE [LARGE SCALE GENOMIC DNA]</scope>
    <source>
        <strain evidence="2 3">A5</strain>
    </source>
</reference>
<evidence type="ECO:0000256" key="1">
    <source>
        <dbReference type="SAM" id="Phobius"/>
    </source>
</evidence>
<accession>A0A7J9NRN9</accession>
<dbReference type="Proteomes" id="UP000571854">
    <property type="component" value="Unassembled WGS sequence"/>
</dbReference>
<comment type="caution">
    <text evidence="2">The sequence shown here is derived from an EMBL/GenBank/DDBJ whole genome shotgun (WGS) entry which is preliminary data.</text>
</comment>
<evidence type="ECO:0000313" key="2">
    <source>
        <dbReference type="EMBL" id="MBA2846171.1"/>
    </source>
</evidence>
<gene>
    <name evidence="2" type="ORF">HNP88_000355</name>
</gene>
<feature type="transmembrane region" description="Helical" evidence="1">
    <location>
        <begin position="274"/>
        <end position="296"/>
    </location>
</feature>
<feature type="transmembrane region" description="Helical" evidence="1">
    <location>
        <begin position="6"/>
        <end position="28"/>
    </location>
</feature>
<feature type="transmembrane region" description="Helical" evidence="1">
    <location>
        <begin position="173"/>
        <end position="196"/>
    </location>
</feature>
<keyword evidence="1" id="KW-1133">Transmembrane helix</keyword>
<evidence type="ECO:0000313" key="3">
    <source>
        <dbReference type="Proteomes" id="UP000571854"/>
    </source>
</evidence>
<protein>
    <submittedName>
        <fullName evidence="2">Uncharacterized protein</fullName>
    </submittedName>
</protein>
<feature type="transmembrane region" description="Helical" evidence="1">
    <location>
        <begin position="49"/>
        <end position="68"/>
    </location>
</feature>
<proteinExistence type="predicted"/>